<gene>
    <name evidence="1" type="ORF">LCGC14_2555660</name>
</gene>
<protein>
    <submittedName>
        <fullName evidence="1">Uncharacterized protein</fullName>
    </submittedName>
</protein>
<name>A0A0F9CXT0_9ZZZZ</name>
<accession>A0A0F9CXT0</accession>
<sequence length="53" mass="6131">MTDETVTTCAGCGAHRYCREYKGLYLCLSGAWHCWKHRETILAKHNEEDNRDG</sequence>
<dbReference type="EMBL" id="LAZR01042056">
    <property type="protein sequence ID" value="KKL10451.1"/>
    <property type="molecule type" value="Genomic_DNA"/>
</dbReference>
<comment type="caution">
    <text evidence="1">The sequence shown here is derived from an EMBL/GenBank/DDBJ whole genome shotgun (WGS) entry which is preliminary data.</text>
</comment>
<dbReference type="AlphaFoldDB" id="A0A0F9CXT0"/>
<organism evidence="1">
    <name type="scientific">marine sediment metagenome</name>
    <dbReference type="NCBI Taxonomy" id="412755"/>
    <lineage>
        <taxon>unclassified sequences</taxon>
        <taxon>metagenomes</taxon>
        <taxon>ecological metagenomes</taxon>
    </lineage>
</organism>
<evidence type="ECO:0000313" key="1">
    <source>
        <dbReference type="EMBL" id="KKL10451.1"/>
    </source>
</evidence>
<proteinExistence type="predicted"/>
<reference evidence="1" key="1">
    <citation type="journal article" date="2015" name="Nature">
        <title>Complex archaea that bridge the gap between prokaryotes and eukaryotes.</title>
        <authorList>
            <person name="Spang A."/>
            <person name="Saw J.H."/>
            <person name="Jorgensen S.L."/>
            <person name="Zaremba-Niedzwiedzka K."/>
            <person name="Martijn J."/>
            <person name="Lind A.E."/>
            <person name="van Eijk R."/>
            <person name="Schleper C."/>
            <person name="Guy L."/>
            <person name="Ettema T.J."/>
        </authorList>
    </citation>
    <scope>NUCLEOTIDE SEQUENCE</scope>
</reference>